<dbReference type="InterPro" id="IPR013216">
    <property type="entry name" value="Methyltransf_11"/>
</dbReference>
<protein>
    <recommendedName>
        <fullName evidence="4">Methyltransferase type 11 domain-containing protein</fullName>
    </recommendedName>
</protein>
<reference evidence="5" key="4">
    <citation type="submission" date="2025-09" db="UniProtKB">
        <authorList>
            <consortium name="Ensembl"/>
        </authorList>
    </citation>
    <scope>IDENTIFICATION</scope>
</reference>
<evidence type="ECO:0000259" key="4">
    <source>
        <dbReference type="Pfam" id="PF08241"/>
    </source>
</evidence>
<dbReference type="AlphaFoldDB" id="H2Y3J5"/>
<dbReference type="Pfam" id="PF08241">
    <property type="entry name" value="Methyltransf_11"/>
    <property type="match status" value="1"/>
</dbReference>
<reference evidence="5" key="3">
    <citation type="submission" date="2025-08" db="UniProtKB">
        <authorList>
            <consortium name="Ensembl"/>
        </authorList>
    </citation>
    <scope>IDENTIFICATION</scope>
</reference>
<evidence type="ECO:0000256" key="3">
    <source>
        <dbReference type="ARBA" id="ARBA00022679"/>
    </source>
</evidence>
<accession>H2Y3J5</accession>
<dbReference type="PANTHER" id="PTHR44942">
    <property type="entry name" value="METHYLTRANSF_11 DOMAIN-CONTAINING PROTEIN"/>
    <property type="match status" value="1"/>
</dbReference>
<name>H2Y3J5_CIOIN</name>
<comment type="similarity">
    <text evidence="1">Belongs to the methyltransferase superfamily.</text>
</comment>
<reference evidence="5" key="2">
    <citation type="journal article" date="2008" name="Genome Biol.">
        <title>Improved genome assembly and evidence-based global gene model set for the chordate Ciona intestinalis: new insight into intron and operon populations.</title>
        <authorList>
            <person name="Satou Y."/>
            <person name="Mineta K."/>
            <person name="Ogasawara M."/>
            <person name="Sasakura Y."/>
            <person name="Shoguchi E."/>
            <person name="Ueno K."/>
            <person name="Yamada L."/>
            <person name="Matsumoto J."/>
            <person name="Wasserscheid J."/>
            <person name="Dewar K."/>
            <person name="Wiley G.B."/>
            <person name="Macmil S.L."/>
            <person name="Roe B.A."/>
            <person name="Zeller R.W."/>
            <person name="Hastings K.E."/>
            <person name="Lemaire P."/>
            <person name="Lindquist E."/>
            <person name="Endo T."/>
            <person name="Hotta K."/>
            <person name="Inaba K."/>
        </authorList>
    </citation>
    <scope>NUCLEOTIDE SEQUENCE [LARGE SCALE GENOMIC DNA]</scope>
    <source>
        <strain evidence="5">wild type</strain>
    </source>
</reference>
<dbReference type="InterPro" id="IPR029063">
    <property type="entry name" value="SAM-dependent_MTases_sf"/>
</dbReference>
<dbReference type="CDD" id="cd02440">
    <property type="entry name" value="AdoMet_MTases"/>
    <property type="match status" value="1"/>
</dbReference>
<keyword evidence="6" id="KW-1185">Reference proteome</keyword>
<evidence type="ECO:0000256" key="2">
    <source>
        <dbReference type="ARBA" id="ARBA00022603"/>
    </source>
</evidence>
<dbReference type="InParanoid" id="H2Y3J5"/>
<evidence type="ECO:0000256" key="1">
    <source>
        <dbReference type="ARBA" id="ARBA00008361"/>
    </source>
</evidence>
<dbReference type="PANTHER" id="PTHR44942:SF4">
    <property type="entry name" value="METHYLTRANSFERASE TYPE 11 DOMAIN-CONTAINING PROTEIN"/>
    <property type="match status" value="1"/>
</dbReference>
<dbReference type="EMBL" id="EAAA01000080">
    <property type="status" value="NOT_ANNOTATED_CDS"/>
    <property type="molecule type" value="Genomic_DNA"/>
</dbReference>
<dbReference type="GO" id="GO:0032259">
    <property type="term" value="P:methylation"/>
    <property type="evidence" value="ECO:0007669"/>
    <property type="project" value="UniProtKB-KW"/>
</dbReference>
<dbReference type="InterPro" id="IPR051052">
    <property type="entry name" value="Diverse_substrate_MTase"/>
</dbReference>
<dbReference type="Ensembl" id="ENSCINT00000031581.1">
    <property type="protein sequence ID" value="ENSCINP00000036480.1"/>
    <property type="gene ID" value="ENSCING00000020821.1"/>
</dbReference>
<dbReference type="SUPFAM" id="SSF53335">
    <property type="entry name" value="S-adenosyl-L-methionine-dependent methyltransferases"/>
    <property type="match status" value="1"/>
</dbReference>
<organism evidence="5 6">
    <name type="scientific">Ciona intestinalis</name>
    <name type="common">Transparent sea squirt</name>
    <name type="synonym">Ascidia intestinalis</name>
    <dbReference type="NCBI Taxonomy" id="7719"/>
    <lineage>
        <taxon>Eukaryota</taxon>
        <taxon>Metazoa</taxon>
        <taxon>Chordata</taxon>
        <taxon>Tunicata</taxon>
        <taxon>Ascidiacea</taxon>
        <taxon>Phlebobranchia</taxon>
        <taxon>Cionidae</taxon>
        <taxon>Ciona</taxon>
    </lineage>
</organism>
<reference evidence="6" key="1">
    <citation type="journal article" date="2002" name="Science">
        <title>The draft genome of Ciona intestinalis: insights into chordate and vertebrate origins.</title>
        <authorList>
            <person name="Dehal P."/>
            <person name="Satou Y."/>
            <person name="Campbell R.K."/>
            <person name="Chapman J."/>
            <person name="Degnan B."/>
            <person name="De Tomaso A."/>
            <person name="Davidson B."/>
            <person name="Di Gregorio A."/>
            <person name="Gelpke M."/>
            <person name="Goodstein D.M."/>
            <person name="Harafuji N."/>
            <person name="Hastings K.E."/>
            <person name="Ho I."/>
            <person name="Hotta K."/>
            <person name="Huang W."/>
            <person name="Kawashima T."/>
            <person name="Lemaire P."/>
            <person name="Martinez D."/>
            <person name="Meinertzhagen I.A."/>
            <person name="Necula S."/>
            <person name="Nonaka M."/>
            <person name="Putnam N."/>
            <person name="Rash S."/>
            <person name="Saiga H."/>
            <person name="Satake M."/>
            <person name="Terry A."/>
            <person name="Yamada L."/>
            <person name="Wang H.G."/>
            <person name="Awazu S."/>
            <person name="Azumi K."/>
            <person name="Boore J."/>
            <person name="Branno M."/>
            <person name="Chin-Bow S."/>
            <person name="DeSantis R."/>
            <person name="Doyle S."/>
            <person name="Francino P."/>
            <person name="Keys D.N."/>
            <person name="Haga S."/>
            <person name="Hayashi H."/>
            <person name="Hino K."/>
            <person name="Imai K.S."/>
            <person name="Inaba K."/>
            <person name="Kano S."/>
            <person name="Kobayashi K."/>
            <person name="Kobayashi M."/>
            <person name="Lee B.I."/>
            <person name="Makabe K.W."/>
            <person name="Manohar C."/>
            <person name="Matassi G."/>
            <person name="Medina M."/>
            <person name="Mochizuki Y."/>
            <person name="Mount S."/>
            <person name="Morishita T."/>
            <person name="Miura S."/>
            <person name="Nakayama A."/>
            <person name="Nishizaka S."/>
            <person name="Nomoto H."/>
            <person name="Ohta F."/>
            <person name="Oishi K."/>
            <person name="Rigoutsos I."/>
            <person name="Sano M."/>
            <person name="Sasaki A."/>
            <person name="Sasakura Y."/>
            <person name="Shoguchi E."/>
            <person name="Shin-i T."/>
            <person name="Spagnuolo A."/>
            <person name="Stainier D."/>
            <person name="Suzuki M.M."/>
            <person name="Tassy O."/>
            <person name="Takatori N."/>
            <person name="Tokuoka M."/>
            <person name="Yagi K."/>
            <person name="Yoshizaki F."/>
            <person name="Wada S."/>
            <person name="Zhang C."/>
            <person name="Hyatt P.D."/>
            <person name="Larimer F."/>
            <person name="Detter C."/>
            <person name="Doggett N."/>
            <person name="Glavina T."/>
            <person name="Hawkins T."/>
            <person name="Richardson P."/>
            <person name="Lucas S."/>
            <person name="Kohara Y."/>
            <person name="Levine M."/>
            <person name="Satoh N."/>
            <person name="Rokhsar D.S."/>
        </authorList>
    </citation>
    <scope>NUCLEOTIDE SEQUENCE [LARGE SCALE GENOMIC DNA]</scope>
</reference>
<sequence>YKVRHYESKKNAEDYRKYRPQTTVPTTVRSNYIRGQEYKFDYLLDVGCGAGRSANVFAPYSHDVLAIDPSENELKEARFLKQVHVTYKTGIAEELPVDDASVDVITAASVDVITAGTSVHWFVREKFFKEVDRVLKPGGRLVLFVYCLEINLTYFFINQKTNKICYTTSIHISW</sequence>
<keyword evidence="2" id="KW-0489">Methyltransferase</keyword>
<dbReference type="HOGENOM" id="CLU_1570165_0_0_1"/>
<evidence type="ECO:0000313" key="5">
    <source>
        <dbReference type="Ensembl" id="ENSCINP00000036480.1"/>
    </source>
</evidence>
<dbReference type="GO" id="GO:0008757">
    <property type="term" value="F:S-adenosylmethionine-dependent methyltransferase activity"/>
    <property type="evidence" value="ECO:0007669"/>
    <property type="project" value="InterPro"/>
</dbReference>
<dbReference type="GeneTree" id="ENSGT00940000166480"/>
<proteinExistence type="inferred from homology"/>
<dbReference type="Proteomes" id="UP000008144">
    <property type="component" value="Chromosome 1"/>
</dbReference>
<keyword evidence="3" id="KW-0808">Transferase</keyword>
<dbReference type="Gene3D" id="3.40.50.150">
    <property type="entry name" value="Vaccinia Virus protein VP39"/>
    <property type="match status" value="1"/>
</dbReference>
<feature type="domain" description="Methyltransferase type 11" evidence="4">
    <location>
        <begin position="44"/>
        <end position="143"/>
    </location>
</feature>
<evidence type="ECO:0000313" key="6">
    <source>
        <dbReference type="Proteomes" id="UP000008144"/>
    </source>
</evidence>